<feature type="transmembrane region" description="Helical" evidence="2">
    <location>
        <begin position="136"/>
        <end position="157"/>
    </location>
</feature>
<proteinExistence type="predicted"/>
<keyword evidence="2" id="KW-0812">Transmembrane</keyword>
<protein>
    <submittedName>
        <fullName evidence="3">Uncharacterized protein</fullName>
    </submittedName>
</protein>
<organism evidence="3 4">
    <name type="scientific">Prorocentrum cordatum</name>
    <dbReference type="NCBI Taxonomy" id="2364126"/>
    <lineage>
        <taxon>Eukaryota</taxon>
        <taxon>Sar</taxon>
        <taxon>Alveolata</taxon>
        <taxon>Dinophyceae</taxon>
        <taxon>Prorocentrales</taxon>
        <taxon>Prorocentraceae</taxon>
        <taxon>Prorocentrum</taxon>
    </lineage>
</organism>
<sequence>MVRTSFAYSLEDESFGPRSKNSTINGSRNTAFNENDPPESTLIKEEDFTGVLRRARMTKADWLLSTPQGQYALIIMIGFAIVISCGFSWSIVTWHCDDVEIGEMDLRYSIFHAWDFFIDPGTQTGIDPERCVSAKLVAMLFSMLGFIWNLVLLGIIVESARSLLERWAEDRYFIVLTGHVVILGWSDKTEFLLEEVLRQASDDNARATVVILAERSRVDMKLDIRQFMLQHRDLQMHNVKVWQGCPHSVNSLMRVSTGSARTVIVLGTGHGDPHKSDLQVVRTVAALAALPESHDLSGKAIAEVECADTVPVVEALLPQSEGICARSAVNRMLCLLAAQPVVGDCFLSIIPFRSGVNVCELPATALTGTTFGAACRQNDQLLCVGIRPKGEYPVMGPPDDTVLAEGDVLIFL</sequence>
<evidence type="ECO:0000313" key="4">
    <source>
        <dbReference type="Proteomes" id="UP001189429"/>
    </source>
</evidence>
<feature type="region of interest" description="Disordered" evidence="1">
    <location>
        <begin position="13"/>
        <end position="39"/>
    </location>
</feature>
<evidence type="ECO:0000313" key="3">
    <source>
        <dbReference type="EMBL" id="CAK0837186.1"/>
    </source>
</evidence>
<dbReference type="EMBL" id="CAUYUJ010014080">
    <property type="protein sequence ID" value="CAK0837186.1"/>
    <property type="molecule type" value="Genomic_DNA"/>
</dbReference>
<dbReference type="Proteomes" id="UP001189429">
    <property type="component" value="Unassembled WGS sequence"/>
</dbReference>
<keyword evidence="2" id="KW-0472">Membrane</keyword>
<keyword evidence="2" id="KW-1133">Transmembrane helix</keyword>
<dbReference type="PANTHER" id="PTHR31563">
    <property type="entry name" value="ION CHANNEL POLLUX-RELATED"/>
    <property type="match status" value="1"/>
</dbReference>
<evidence type="ECO:0000256" key="1">
    <source>
        <dbReference type="SAM" id="MobiDB-lite"/>
    </source>
</evidence>
<keyword evidence="4" id="KW-1185">Reference proteome</keyword>
<evidence type="ECO:0000256" key="2">
    <source>
        <dbReference type="SAM" id="Phobius"/>
    </source>
</evidence>
<accession>A0ABN9SXE4</accession>
<comment type="caution">
    <text evidence="3">The sequence shown here is derived from an EMBL/GenBank/DDBJ whole genome shotgun (WGS) entry which is preliminary data.</text>
</comment>
<name>A0ABN9SXE4_9DINO</name>
<reference evidence="3" key="1">
    <citation type="submission" date="2023-10" db="EMBL/GenBank/DDBJ databases">
        <authorList>
            <person name="Chen Y."/>
            <person name="Shah S."/>
            <person name="Dougan E. K."/>
            <person name="Thang M."/>
            <person name="Chan C."/>
        </authorList>
    </citation>
    <scope>NUCLEOTIDE SEQUENCE [LARGE SCALE GENOMIC DNA]</scope>
</reference>
<feature type="non-terminal residue" evidence="3">
    <location>
        <position position="412"/>
    </location>
</feature>
<feature type="compositionally biased region" description="Polar residues" evidence="1">
    <location>
        <begin position="19"/>
        <end position="33"/>
    </location>
</feature>
<dbReference type="PANTHER" id="PTHR31563:SF10">
    <property type="entry name" value="ION CHANNEL POLLUX-RELATED"/>
    <property type="match status" value="1"/>
</dbReference>
<gene>
    <name evidence="3" type="ORF">PCOR1329_LOCUS33454</name>
</gene>
<dbReference type="InterPro" id="IPR044849">
    <property type="entry name" value="CASTOR/POLLUX/SYM8-like"/>
</dbReference>
<dbReference type="Gene3D" id="3.40.50.720">
    <property type="entry name" value="NAD(P)-binding Rossmann-like Domain"/>
    <property type="match status" value="1"/>
</dbReference>
<feature type="transmembrane region" description="Helical" evidence="2">
    <location>
        <begin position="71"/>
        <end position="92"/>
    </location>
</feature>